<proteinExistence type="predicted"/>
<accession>A0ACB8UQI2</accession>
<dbReference type="EMBL" id="JALBCA010000102">
    <property type="protein sequence ID" value="KAI2383007.1"/>
    <property type="molecule type" value="Genomic_DNA"/>
</dbReference>
<gene>
    <name evidence="1" type="ORF">LOY88_005576</name>
</gene>
<comment type="caution">
    <text evidence="1">The sequence shown here is derived from an EMBL/GenBank/DDBJ whole genome shotgun (WGS) entry which is preliminary data.</text>
</comment>
<name>A0ACB8UQI2_9EURO</name>
<evidence type="ECO:0000313" key="1">
    <source>
        <dbReference type="EMBL" id="KAI2383007.1"/>
    </source>
</evidence>
<organism evidence="1">
    <name type="scientific">Ophidiomyces ophidiicola</name>
    <dbReference type="NCBI Taxonomy" id="1387563"/>
    <lineage>
        <taxon>Eukaryota</taxon>
        <taxon>Fungi</taxon>
        <taxon>Dikarya</taxon>
        <taxon>Ascomycota</taxon>
        <taxon>Pezizomycotina</taxon>
        <taxon>Eurotiomycetes</taxon>
        <taxon>Eurotiomycetidae</taxon>
        <taxon>Onygenales</taxon>
        <taxon>Onygenaceae</taxon>
        <taxon>Ophidiomyces</taxon>
    </lineage>
</organism>
<reference evidence="1" key="1">
    <citation type="journal article" date="2022" name="bioRxiv">
        <title>Population genetic analysis of Ophidiomyces ophidiicola, the causative agent of snake fungal disease, indicates recent introductions to the USA.</title>
        <authorList>
            <person name="Ladner J.T."/>
            <person name="Palmer J.M."/>
            <person name="Ettinger C.L."/>
            <person name="Stajich J.E."/>
            <person name="Farrell T.M."/>
            <person name="Glorioso B.M."/>
            <person name="Lawson B."/>
            <person name="Price S.J."/>
            <person name="Stengle A.G."/>
            <person name="Grear D.A."/>
            <person name="Lorch J.M."/>
        </authorList>
    </citation>
    <scope>NUCLEOTIDE SEQUENCE</scope>
    <source>
        <strain evidence="1">NWHC 24266-5</strain>
    </source>
</reference>
<sequence length="1011" mass="108574">MLRWSFLYTPTPRDSFFHGQGMACARRPLAAAPGCHVEFAFPRPVRVLDAVVEDLRVAGFSAAPSNGYLSALTALLRASLFGQQPPPPSPPPPPPPTPAMPPTTSPTATSTTTTNTNTTTTTASSSPAASSSPPPPSPPPPPLVETSTTRTTISVKLISTLRPRNTADCGIQVSMPATVFASRSDSNSPVAAAAAFSPSRAPQQDPRGSPGPVAHRSISWSSATSVTQHTTSSSIATSPLQPAPAGPGHKPPRTSPAFLRRLSPNLAARVKLLDVTAQPAANAATSSNSSRSRIGRIPEEHLKELDSLHRDLSIKVQKKGRAWGGAGARSTTQTPEPASASERDEAECVEPREPDNPAPGSVASATHSTPQEMSIADESPRDRSQRAGDFRDSLSIVASVEQKVPEPGLRRRDSDRGPTPPPKDSPPVAPPASSTATNVESYFNPLGLHRTDSIYSLSRASFSNQLSQLTSIILPQPATLEASIAAIPTASAAVKALTQAAEQIQKWINKSLEVLGGLDADDDVEWAAAGGREGLDDVDKAITKFESLVNVYVKAIEDVQLRNDIADVGANQLNGIVIQMESTLQNWANVRSLLRGVKQQVGLAMEWEELWNAVLGDVGLEIENLARLIFEMEEKRHRAVISDMDNDPAHGLDINELETIVEESPANGNTPSNPNFSFAPVFPPGSAQLDLQTSQSPQDEATLLALFARMQPLRASLDFLPMRLSMFRAQSENTFPSACDELDDRRQRLESGYRKLEMDAEALRRELGEDRWIIVFRNAGKQAQKMCESVERSVNKLQEAIHGGIQHSNPAALAKRAENFEAKKEHYGSAIERVFSIIQKGINDRLTVNGEVIRLLADLRARYESLQEKMRAMDAVLDELAASRHHNLRDSVSTVVTMDTHASRSAFDTPESSPASSVIMANGASSATANGSRRSSATGNAASRTPSSKYRRYSALPQPVSPPSQTTRRQPAPRSISTVTASLKSPAPKFKTICPSPTPPARPASRTSATW</sequence>
<protein>
    <submittedName>
        <fullName evidence="1">Uncharacterized protein</fullName>
    </submittedName>
</protein>